<comment type="caution">
    <text evidence="2">The sequence shown here is derived from an EMBL/GenBank/DDBJ whole genome shotgun (WGS) entry which is preliminary data.</text>
</comment>
<dbReference type="Proteomes" id="UP001210261">
    <property type="component" value="Unassembled WGS sequence"/>
</dbReference>
<evidence type="ECO:0000313" key="3">
    <source>
        <dbReference type="Proteomes" id="UP001210261"/>
    </source>
</evidence>
<feature type="transmembrane region" description="Helical" evidence="1">
    <location>
        <begin position="39"/>
        <end position="57"/>
    </location>
</feature>
<protein>
    <submittedName>
        <fullName evidence="2">Uncharacterized protein</fullName>
    </submittedName>
</protein>
<sequence length="171" mass="19761">MKRAIEYIALIAILYVSWELVLAVESYKIGDFSDPVASLYFYSGWISVLCLSLSFVICNKLKRFCGLLGFIFAIIHIGIFLIIDFNFDFDLIFQDLKSKYYLYFGIASFLFFACCASLFGVFRFVYYCIYGALFFAILHIFFIQKLITINYAISLCVLTCLGVFKLYKSVK</sequence>
<proteinExistence type="predicted"/>
<feature type="transmembrane region" description="Helical" evidence="1">
    <location>
        <begin position="64"/>
        <end position="85"/>
    </location>
</feature>
<feature type="transmembrane region" description="Helical" evidence="1">
    <location>
        <begin position="124"/>
        <end position="143"/>
    </location>
</feature>
<dbReference type="EMBL" id="JAQHXR010000004">
    <property type="protein sequence ID" value="MDA3969512.1"/>
    <property type="molecule type" value="Genomic_DNA"/>
</dbReference>
<feature type="transmembrane region" description="Helical" evidence="1">
    <location>
        <begin position="149"/>
        <end position="167"/>
    </location>
</feature>
<keyword evidence="1" id="KW-0472">Membrane</keyword>
<dbReference type="RefSeq" id="WP_271021867.1">
    <property type="nucleotide sequence ID" value="NZ_JAQHXR010000004.1"/>
</dbReference>
<keyword evidence="3" id="KW-1185">Reference proteome</keyword>
<feature type="transmembrane region" description="Helical" evidence="1">
    <location>
        <begin position="100"/>
        <end position="119"/>
    </location>
</feature>
<evidence type="ECO:0000313" key="2">
    <source>
        <dbReference type="EMBL" id="MDA3969512.1"/>
    </source>
</evidence>
<keyword evidence="1" id="KW-1133">Transmembrane helix</keyword>
<keyword evidence="1" id="KW-0812">Transmembrane</keyword>
<name>A0ABT4VFK8_9HELI</name>
<reference evidence="2 3" key="1">
    <citation type="submission" date="2023-01" db="EMBL/GenBank/DDBJ databases">
        <title>Description of Helicobacter ibis sp. nov. isolated from faecal droppings of black-faced ibis (Theristicus melanopis).</title>
        <authorList>
            <person name="Lopez-Cantillo M."/>
            <person name="Vidal-Veuthey B."/>
            <person name="Mella A."/>
            <person name="De La Haba R."/>
            <person name="Collado L."/>
        </authorList>
    </citation>
    <scope>NUCLEOTIDE SEQUENCE [LARGE SCALE GENOMIC DNA]</scope>
    <source>
        <strain evidence="2 3">A82</strain>
    </source>
</reference>
<gene>
    <name evidence="2" type="ORF">PF021_07515</name>
</gene>
<evidence type="ECO:0000256" key="1">
    <source>
        <dbReference type="SAM" id="Phobius"/>
    </source>
</evidence>
<accession>A0ABT4VFK8</accession>
<organism evidence="2 3">
    <name type="scientific">Helicobacter ibis</name>
    <dbReference type="NCBI Taxonomy" id="2962633"/>
    <lineage>
        <taxon>Bacteria</taxon>
        <taxon>Pseudomonadati</taxon>
        <taxon>Campylobacterota</taxon>
        <taxon>Epsilonproteobacteria</taxon>
        <taxon>Campylobacterales</taxon>
        <taxon>Helicobacteraceae</taxon>
        <taxon>Helicobacter</taxon>
    </lineage>
</organism>